<organism evidence="4 5">
    <name type="scientific">Chengkuizengella marina</name>
    <dbReference type="NCBI Taxonomy" id="2507566"/>
    <lineage>
        <taxon>Bacteria</taxon>
        <taxon>Bacillati</taxon>
        <taxon>Bacillota</taxon>
        <taxon>Bacilli</taxon>
        <taxon>Bacillales</taxon>
        <taxon>Paenibacillaceae</taxon>
        <taxon>Chengkuizengella</taxon>
    </lineage>
</organism>
<evidence type="ECO:0000259" key="3">
    <source>
        <dbReference type="PROSITE" id="PS51186"/>
    </source>
</evidence>
<dbReference type="OrthoDB" id="45853at2"/>
<reference evidence="4 5" key="1">
    <citation type="submission" date="2019-01" db="EMBL/GenBank/DDBJ databases">
        <title>Chengkuizengella sp. nov., isolated from deep-sea sediment of East Pacific Ocean.</title>
        <authorList>
            <person name="Yang J."/>
            <person name="Lai Q."/>
            <person name="Shao Z."/>
        </authorList>
    </citation>
    <scope>NUCLEOTIDE SEQUENCE [LARGE SCALE GENOMIC DNA]</scope>
    <source>
        <strain evidence="4 5">YPA3-1-1</strain>
    </source>
</reference>
<protein>
    <submittedName>
        <fullName evidence="4">N-acetyltransferase</fullName>
    </submittedName>
</protein>
<evidence type="ECO:0000256" key="2">
    <source>
        <dbReference type="ARBA" id="ARBA00023315"/>
    </source>
</evidence>
<keyword evidence="2" id="KW-0012">Acyltransferase</keyword>
<evidence type="ECO:0000256" key="1">
    <source>
        <dbReference type="ARBA" id="ARBA00022679"/>
    </source>
</evidence>
<dbReference type="InterPro" id="IPR016181">
    <property type="entry name" value="Acyl_CoA_acyltransferase"/>
</dbReference>
<dbReference type="RefSeq" id="WP_160646895.1">
    <property type="nucleotide sequence ID" value="NZ_SIJB01000029.1"/>
</dbReference>
<dbReference type="InterPro" id="IPR000182">
    <property type="entry name" value="GNAT_dom"/>
</dbReference>
<name>A0A6N9Q5F0_9BACL</name>
<dbReference type="Pfam" id="PF13508">
    <property type="entry name" value="Acetyltransf_7"/>
    <property type="match status" value="1"/>
</dbReference>
<dbReference type="Proteomes" id="UP000448943">
    <property type="component" value="Unassembled WGS sequence"/>
</dbReference>
<keyword evidence="1 4" id="KW-0808">Transferase</keyword>
<dbReference type="AlphaFoldDB" id="A0A6N9Q5F0"/>
<keyword evidence="5" id="KW-1185">Reference proteome</keyword>
<evidence type="ECO:0000313" key="5">
    <source>
        <dbReference type="Proteomes" id="UP000448943"/>
    </source>
</evidence>
<dbReference type="PANTHER" id="PTHR43800">
    <property type="entry name" value="PEPTIDYL-LYSINE N-ACETYLTRANSFERASE YJAB"/>
    <property type="match status" value="1"/>
</dbReference>
<dbReference type="Gene3D" id="3.40.630.30">
    <property type="match status" value="1"/>
</dbReference>
<comment type="caution">
    <text evidence="4">The sequence shown here is derived from an EMBL/GenBank/DDBJ whole genome shotgun (WGS) entry which is preliminary data.</text>
</comment>
<dbReference type="EMBL" id="SIJB01000029">
    <property type="protein sequence ID" value="NBI30089.1"/>
    <property type="molecule type" value="Genomic_DNA"/>
</dbReference>
<feature type="domain" description="N-acetyltransferase" evidence="3">
    <location>
        <begin position="1"/>
        <end position="137"/>
    </location>
</feature>
<accession>A0A6N9Q5F0</accession>
<dbReference type="SUPFAM" id="SSF55729">
    <property type="entry name" value="Acyl-CoA N-acyltransferases (Nat)"/>
    <property type="match status" value="1"/>
</dbReference>
<sequence>MINVKNQLDQSEIIELLAMCTFSDSNRLEEIVQNYKNEDDYKIYGFEKEGMVVGIIGFQMNGNQMEIKHIAVSPEQRYKGIGSLMINAMMNIIKPIQVVSETDDDAVDFYRSSGFTVYSIDEKYPGVERYRCVFEVE</sequence>
<proteinExistence type="predicted"/>
<dbReference type="CDD" id="cd04301">
    <property type="entry name" value="NAT_SF"/>
    <property type="match status" value="1"/>
</dbReference>
<dbReference type="GO" id="GO:0016747">
    <property type="term" value="F:acyltransferase activity, transferring groups other than amino-acyl groups"/>
    <property type="evidence" value="ECO:0007669"/>
    <property type="project" value="InterPro"/>
</dbReference>
<gene>
    <name evidence="4" type="ORF">ERL59_14150</name>
</gene>
<dbReference type="PANTHER" id="PTHR43800:SF1">
    <property type="entry name" value="PEPTIDYL-LYSINE N-ACETYLTRANSFERASE YJAB"/>
    <property type="match status" value="1"/>
</dbReference>
<dbReference type="PROSITE" id="PS51186">
    <property type="entry name" value="GNAT"/>
    <property type="match status" value="1"/>
</dbReference>
<evidence type="ECO:0000313" key="4">
    <source>
        <dbReference type="EMBL" id="NBI30089.1"/>
    </source>
</evidence>